<sequence>MSVLFSTFDDNSAQIGVIYAGQKSHLVLSQNTFMLGDNQEESTAIYVFTDDSSNLIDEGGNRGYNNYSADKKFATYCNGIYVNNEDECVDFIEQPLQQFEIDPMEYTSSQNTCTNTKGVFLNHLGDLKRCLWLLNDSRRSLNCNGLSELGRMCRKSCLEDCSKPIPSNNEDETTTRKSRRQRKKEKIMKRRQREREEKGPTNKPTQRPSSKEPTNKPTRPPSAHPSAPNYHSLSPKPTIKPHKNKHRDIIFYVIGDAPYKVTELDPITGFPLQVRGIPNDAEFVIHVGDILSAKESECHLSWYQQVSSILRSSNAPVFITPGDNDWLDCEPYIGAKVALNQWQSTFDSFHSSWSPHKFDVQHQPTIRENMSFVHNGVLFLILHLVSDYYDIESERQLRHRSQLEWANDLIEAHKSNIDALVIIGHSPPSTLNRDFFSARYGGISMKIKELDIPVLYIHGSGHKFVEEENFNSLDNFLRIQVPGRHANPVRVSFDESKRFYFDFNDDTIVLQCCADGWPRTGWVDR</sequence>
<dbReference type="Pfam" id="PF00149">
    <property type="entry name" value="Metallophos"/>
    <property type="match status" value="1"/>
</dbReference>
<feature type="domain" description="Calcineurin-like phosphoesterase" evidence="2">
    <location>
        <begin position="278"/>
        <end position="435"/>
    </location>
</feature>
<dbReference type="Gene3D" id="3.60.21.10">
    <property type="match status" value="1"/>
</dbReference>
<dbReference type="InterPro" id="IPR029052">
    <property type="entry name" value="Metallo-depent_PP-like"/>
</dbReference>
<feature type="region of interest" description="Disordered" evidence="1">
    <location>
        <begin position="164"/>
        <end position="242"/>
    </location>
</feature>
<dbReference type="Proteomes" id="UP001530400">
    <property type="component" value="Unassembled WGS sequence"/>
</dbReference>
<name>A0ABD3PDG1_9STRA</name>
<accession>A0ABD3PDG1</accession>
<evidence type="ECO:0000259" key="2">
    <source>
        <dbReference type="Pfam" id="PF00149"/>
    </source>
</evidence>
<dbReference type="PANTHER" id="PTHR43143">
    <property type="entry name" value="METALLOPHOSPHOESTERASE, CALCINEURIN SUPERFAMILY"/>
    <property type="match status" value="1"/>
</dbReference>
<comment type="caution">
    <text evidence="3">The sequence shown here is derived from an EMBL/GenBank/DDBJ whole genome shotgun (WGS) entry which is preliminary data.</text>
</comment>
<organism evidence="3 4">
    <name type="scientific">Cyclotella atomus</name>
    <dbReference type="NCBI Taxonomy" id="382360"/>
    <lineage>
        <taxon>Eukaryota</taxon>
        <taxon>Sar</taxon>
        <taxon>Stramenopiles</taxon>
        <taxon>Ochrophyta</taxon>
        <taxon>Bacillariophyta</taxon>
        <taxon>Coscinodiscophyceae</taxon>
        <taxon>Thalassiosirophycidae</taxon>
        <taxon>Stephanodiscales</taxon>
        <taxon>Stephanodiscaceae</taxon>
        <taxon>Cyclotella</taxon>
    </lineage>
</organism>
<dbReference type="PANTHER" id="PTHR43143:SF1">
    <property type="entry name" value="SERINE_THREONINE-PROTEIN PHOSPHATASE CPPED1"/>
    <property type="match status" value="1"/>
</dbReference>
<evidence type="ECO:0000313" key="3">
    <source>
        <dbReference type="EMBL" id="KAL3786155.1"/>
    </source>
</evidence>
<evidence type="ECO:0000313" key="4">
    <source>
        <dbReference type="Proteomes" id="UP001530400"/>
    </source>
</evidence>
<evidence type="ECO:0000256" key="1">
    <source>
        <dbReference type="SAM" id="MobiDB-lite"/>
    </source>
</evidence>
<protein>
    <recommendedName>
        <fullName evidence="2">Calcineurin-like phosphoesterase domain-containing protein</fullName>
    </recommendedName>
</protein>
<feature type="compositionally biased region" description="Basic residues" evidence="1">
    <location>
        <begin position="176"/>
        <end position="192"/>
    </location>
</feature>
<dbReference type="InterPro" id="IPR004843">
    <property type="entry name" value="Calcineurin-like_PHP"/>
</dbReference>
<gene>
    <name evidence="3" type="ORF">ACHAWO_010567</name>
</gene>
<dbReference type="InterPro" id="IPR051918">
    <property type="entry name" value="STPP_CPPED1"/>
</dbReference>
<dbReference type="EMBL" id="JALLPJ020000663">
    <property type="protein sequence ID" value="KAL3786155.1"/>
    <property type="molecule type" value="Genomic_DNA"/>
</dbReference>
<dbReference type="AlphaFoldDB" id="A0ABD3PDG1"/>
<proteinExistence type="predicted"/>
<reference evidence="3 4" key="1">
    <citation type="submission" date="2024-10" db="EMBL/GenBank/DDBJ databases">
        <title>Updated reference genomes for cyclostephanoid diatoms.</title>
        <authorList>
            <person name="Roberts W.R."/>
            <person name="Alverson A.J."/>
        </authorList>
    </citation>
    <scope>NUCLEOTIDE SEQUENCE [LARGE SCALE GENOMIC DNA]</scope>
    <source>
        <strain evidence="3 4">AJA010-31</strain>
    </source>
</reference>
<keyword evidence="4" id="KW-1185">Reference proteome</keyword>
<dbReference type="SUPFAM" id="SSF56300">
    <property type="entry name" value="Metallo-dependent phosphatases"/>
    <property type="match status" value="1"/>
</dbReference>